<sequence>MHYFIITGASRGIGEALAVQLIAPDNHLFCISRNKNEQLISQGGNLDYYELDLNDLAELERVMAQISHRIDEEKALSVSLINNAAIVVPLSNIERSSWEQVNQNISVNLIAPMILTAEFIRRTSHLRIEKRIMNISSGSAKHLVPGMSCYSTAKSGLETFTRCIAIEQDKQPNPVKIMSVWPGMIETTLQDEVINADKEIFAASEFFKMAREHGMLATPEATAARLLEILRGDNFPQGIVIENIYE</sequence>
<evidence type="ECO:0000313" key="7">
    <source>
        <dbReference type="Proteomes" id="UP000838686"/>
    </source>
</evidence>
<evidence type="ECO:0000256" key="5">
    <source>
        <dbReference type="ARBA" id="ARBA00023002"/>
    </source>
</evidence>
<dbReference type="PANTHER" id="PTHR44085:SF2">
    <property type="entry name" value="SEPIAPTERIN REDUCTASE"/>
    <property type="match status" value="1"/>
</dbReference>
<dbReference type="NCBIfam" id="NF005381">
    <property type="entry name" value="PRK06924.1"/>
    <property type="match status" value="1"/>
</dbReference>
<dbReference type="Pfam" id="PF00106">
    <property type="entry name" value="adh_short"/>
    <property type="match status" value="1"/>
</dbReference>
<evidence type="ECO:0000256" key="4">
    <source>
        <dbReference type="ARBA" id="ARBA00022857"/>
    </source>
</evidence>
<evidence type="ECO:0000256" key="2">
    <source>
        <dbReference type="ARBA" id="ARBA00006484"/>
    </source>
</evidence>
<dbReference type="PANTHER" id="PTHR44085">
    <property type="entry name" value="SEPIAPTERIN REDUCTASE"/>
    <property type="match status" value="1"/>
</dbReference>
<dbReference type="EMBL" id="CAKMMF010000005">
    <property type="protein sequence ID" value="CAH1198927.1"/>
    <property type="molecule type" value="Genomic_DNA"/>
</dbReference>
<reference evidence="6" key="1">
    <citation type="submission" date="2022-01" db="EMBL/GenBank/DDBJ databases">
        <authorList>
            <person name="Criscuolo A."/>
        </authorList>
    </citation>
    <scope>NUCLEOTIDE SEQUENCE</scope>
    <source>
        <strain evidence="6">CIP111893</strain>
    </source>
</reference>
<protein>
    <submittedName>
        <fullName evidence="6">Benzil reductase ((S)-benzoin forming)</fullName>
        <ecNumber evidence="6">1.1.1.320</ecNumber>
    </submittedName>
</protein>
<evidence type="ECO:0000256" key="1">
    <source>
        <dbReference type="ARBA" id="ARBA00004496"/>
    </source>
</evidence>
<keyword evidence="3" id="KW-0963">Cytoplasm</keyword>
<accession>A0ABN8G6W5</accession>
<evidence type="ECO:0000313" key="6">
    <source>
        <dbReference type="EMBL" id="CAH1198927.1"/>
    </source>
</evidence>
<name>A0ABN8G6W5_9BACL</name>
<comment type="subcellular location">
    <subcellularLocation>
        <location evidence="1">Cytoplasm</location>
    </subcellularLocation>
</comment>
<dbReference type="InterPro" id="IPR051721">
    <property type="entry name" value="Biopterin_syn/organic_redct"/>
</dbReference>
<dbReference type="InterPro" id="IPR020904">
    <property type="entry name" value="Sc_DH/Rdtase_CS"/>
</dbReference>
<evidence type="ECO:0000256" key="3">
    <source>
        <dbReference type="ARBA" id="ARBA00022490"/>
    </source>
</evidence>
<dbReference type="Proteomes" id="UP000838686">
    <property type="component" value="Unassembled WGS sequence"/>
</dbReference>
<gene>
    <name evidence="6" type="primary">yueD_3</name>
    <name evidence="6" type="ORF">PAECIP111893_01172</name>
</gene>
<keyword evidence="5 6" id="KW-0560">Oxidoreductase</keyword>
<keyword evidence="7" id="KW-1185">Reference proteome</keyword>
<keyword evidence="4" id="KW-0521">NADP</keyword>
<dbReference type="PROSITE" id="PS00061">
    <property type="entry name" value="ADH_SHORT"/>
    <property type="match status" value="1"/>
</dbReference>
<dbReference type="Gene3D" id="3.40.50.720">
    <property type="entry name" value="NAD(P)-binding Rossmann-like Domain"/>
    <property type="match status" value="1"/>
</dbReference>
<dbReference type="InterPro" id="IPR002347">
    <property type="entry name" value="SDR_fam"/>
</dbReference>
<dbReference type="GO" id="GO:0016491">
    <property type="term" value="F:oxidoreductase activity"/>
    <property type="evidence" value="ECO:0007669"/>
    <property type="project" value="UniProtKB-KW"/>
</dbReference>
<dbReference type="InterPro" id="IPR036291">
    <property type="entry name" value="NAD(P)-bd_dom_sf"/>
</dbReference>
<organism evidence="6 7">
    <name type="scientific">Paenibacillus plantiphilus</name>
    <dbReference type="NCBI Taxonomy" id="2905650"/>
    <lineage>
        <taxon>Bacteria</taxon>
        <taxon>Bacillati</taxon>
        <taxon>Bacillota</taxon>
        <taxon>Bacilli</taxon>
        <taxon>Bacillales</taxon>
        <taxon>Paenibacillaceae</taxon>
        <taxon>Paenibacillus</taxon>
    </lineage>
</organism>
<comment type="caution">
    <text evidence="6">The sequence shown here is derived from an EMBL/GenBank/DDBJ whole genome shotgun (WGS) entry which is preliminary data.</text>
</comment>
<dbReference type="SUPFAM" id="SSF51735">
    <property type="entry name" value="NAD(P)-binding Rossmann-fold domains"/>
    <property type="match status" value="1"/>
</dbReference>
<dbReference type="PRINTS" id="PR00081">
    <property type="entry name" value="GDHRDH"/>
</dbReference>
<proteinExistence type="inferred from homology"/>
<dbReference type="RefSeq" id="WP_236339536.1">
    <property type="nucleotide sequence ID" value="NZ_CAKMMF010000005.1"/>
</dbReference>
<dbReference type="EC" id="1.1.1.320" evidence="6"/>
<comment type="similarity">
    <text evidence="2">Belongs to the short-chain dehydrogenases/reductases (SDR) family.</text>
</comment>